<proteinExistence type="predicted"/>
<dbReference type="EMBL" id="JBAMIC010000010">
    <property type="protein sequence ID" value="KAK7102942.1"/>
    <property type="molecule type" value="Genomic_DNA"/>
</dbReference>
<protein>
    <submittedName>
        <fullName evidence="1">Uncharacterized protein</fullName>
    </submittedName>
</protein>
<dbReference type="AlphaFoldDB" id="A0AAN9BCI5"/>
<evidence type="ECO:0000313" key="2">
    <source>
        <dbReference type="Proteomes" id="UP001374579"/>
    </source>
</evidence>
<reference evidence="1 2" key="1">
    <citation type="submission" date="2024-02" db="EMBL/GenBank/DDBJ databases">
        <title>Chromosome-scale genome assembly of the rough periwinkle Littorina saxatilis.</title>
        <authorList>
            <person name="De Jode A."/>
            <person name="Faria R."/>
            <person name="Formenti G."/>
            <person name="Sims Y."/>
            <person name="Smith T.P."/>
            <person name="Tracey A."/>
            <person name="Wood J.M.D."/>
            <person name="Zagrodzka Z.B."/>
            <person name="Johannesson K."/>
            <person name="Butlin R.K."/>
            <person name="Leder E.H."/>
        </authorList>
    </citation>
    <scope>NUCLEOTIDE SEQUENCE [LARGE SCALE GENOMIC DNA]</scope>
    <source>
        <strain evidence="1">Snail1</strain>
        <tissue evidence="1">Muscle</tissue>
    </source>
</reference>
<dbReference type="Proteomes" id="UP001374579">
    <property type="component" value="Unassembled WGS sequence"/>
</dbReference>
<gene>
    <name evidence="1" type="ORF">V1264_021092</name>
</gene>
<evidence type="ECO:0000313" key="1">
    <source>
        <dbReference type="EMBL" id="KAK7102942.1"/>
    </source>
</evidence>
<name>A0AAN9BCI5_9CAEN</name>
<keyword evidence="2" id="KW-1185">Reference proteome</keyword>
<organism evidence="1 2">
    <name type="scientific">Littorina saxatilis</name>
    <dbReference type="NCBI Taxonomy" id="31220"/>
    <lineage>
        <taxon>Eukaryota</taxon>
        <taxon>Metazoa</taxon>
        <taxon>Spiralia</taxon>
        <taxon>Lophotrochozoa</taxon>
        <taxon>Mollusca</taxon>
        <taxon>Gastropoda</taxon>
        <taxon>Caenogastropoda</taxon>
        <taxon>Littorinimorpha</taxon>
        <taxon>Littorinoidea</taxon>
        <taxon>Littorinidae</taxon>
        <taxon>Littorina</taxon>
    </lineage>
</organism>
<sequence length="137" mass="15400">MKQKILPVSGDCTKSKQQKQHIFLEKYKKEPGIVESTVGNSHAHCKYCRPKSDFSVAYAGKYDIERHCSSKTHLDKVATKKSAKSCQGIIKFIPAKLILPEEKAVVRAEAMFSEIIVKMNLPLLTADVISRSSSFHY</sequence>
<accession>A0AAN9BCI5</accession>
<comment type="caution">
    <text evidence="1">The sequence shown here is derived from an EMBL/GenBank/DDBJ whole genome shotgun (WGS) entry which is preliminary data.</text>
</comment>